<reference evidence="2 3" key="1">
    <citation type="submission" date="2018-09" db="EMBL/GenBank/DDBJ databases">
        <title>Genomic investigation of the strawberry pathogen Phytophthora fragariae indicates pathogenicity is determined by transcriptional variation in three key races.</title>
        <authorList>
            <person name="Adams T.M."/>
            <person name="Armitage A.D."/>
            <person name="Sobczyk M.K."/>
            <person name="Bates H.J."/>
            <person name="Dunwell J.M."/>
            <person name="Nellist C.F."/>
            <person name="Harrison R.J."/>
        </authorList>
    </citation>
    <scope>NUCLEOTIDE SEQUENCE [LARGE SCALE GENOMIC DNA]</scope>
    <source>
        <strain evidence="2 3">NOV-77</strain>
    </source>
</reference>
<sequence length="251" mass="28053">MALGDAPASVVGVVVGKPTPRRKRKATEARRREEIEVLEQEVKALQAQVAELQKKSEAEAAAKASAKRSEVQQEMLETGFIRQAVLQQQASLVNVQSALSRLTMTEPGAPHATSIRLGTDLKERWATLMQMKPIKLQAAQFYLKERGRFVDNTSAFSYSTRFVEQGGCYCGQVYDIVPFEGVSSVKLVYDALYHYFANMEIRVTESLGDITIQEDDGSSEPGISQCRFRVVFVQRTATRNEQHHLLRVQGN</sequence>
<evidence type="ECO:0000256" key="1">
    <source>
        <dbReference type="SAM" id="MobiDB-lite"/>
    </source>
</evidence>
<dbReference type="AlphaFoldDB" id="A0A6G0QGB5"/>
<accession>A0A6G0QGB5</accession>
<name>A0A6G0QGB5_9STRA</name>
<gene>
    <name evidence="2" type="ORF">PF008_g26690</name>
</gene>
<proteinExistence type="predicted"/>
<organism evidence="2 3">
    <name type="scientific">Phytophthora fragariae</name>
    <dbReference type="NCBI Taxonomy" id="53985"/>
    <lineage>
        <taxon>Eukaryota</taxon>
        <taxon>Sar</taxon>
        <taxon>Stramenopiles</taxon>
        <taxon>Oomycota</taxon>
        <taxon>Peronosporomycetes</taxon>
        <taxon>Peronosporales</taxon>
        <taxon>Peronosporaceae</taxon>
        <taxon>Phytophthora</taxon>
    </lineage>
</organism>
<comment type="caution">
    <text evidence="2">The sequence shown here is derived from an EMBL/GenBank/DDBJ whole genome shotgun (WGS) entry which is preliminary data.</text>
</comment>
<feature type="region of interest" description="Disordered" evidence="1">
    <location>
        <begin position="1"/>
        <end position="32"/>
    </location>
</feature>
<dbReference type="EMBL" id="QXFY01003321">
    <property type="protein sequence ID" value="KAE9286319.1"/>
    <property type="molecule type" value="Genomic_DNA"/>
</dbReference>
<protein>
    <submittedName>
        <fullName evidence="2">Uncharacterized protein</fullName>
    </submittedName>
</protein>
<evidence type="ECO:0000313" key="3">
    <source>
        <dbReference type="Proteomes" id="UP000486351"/>
    </source>
</evidence>
<dbReference type="Proteomes" id="UP000486351">
    <property type="component" value="Unassembled WGS sequence"/>
</dbReference>
<evidence type="ECO:0000313" key="2">
    <source>
        <dbReference type="EMBL" id="KAE9286319.1"/>
    </source>
</evidence>